<dbReference type="AlphaFoldDB" id="A0A6L2N5E0"/>
<organism evidence="1">
    <name type="scientific">Tanacetum cinerariifolium</name>
    <name type="common">Dalmatian daisy</name>
    <name type="synonym">Chrysanthemum cinerariifolium</name>
    <dbReference type="NCBI Taxonomy" id="118510"/>
    <lineage>
        <taxon>Eukaryota</taxon>
        <taxon>Viridiplantae</taxon>
        <taxon>Streptophyta</taxon>
        <taxon>Embryophyta</taxon>
        <taxon>Tracheophyta</taxon>
        <taxon>Spermatophyta</taxon>
        <taxon>Magnoliopsida</taxon>
        <taxon>eudicotyledons</taxon>
        <taxon>Gunneridae</taxon>
        <taxon>Pentapetalae</taxon>
        <taxon>asterids</taxon>
        <taxon>campanulids</taxon>
        <taxon>Asterales</taxon>
        <taxon>Asteraceae</taxon>
        <taxon>Asteroideae</taxon>
        <taxon>Anthemideae</taxon>
        <taxon>Anthemidinae</taxon>
        <taxon>Tanacetum</taxon>
    </lineage>
</organism>
<name>A0A6L2N5E0_TANCI</name>
<sequence>MLVIGGRGGFIARIGGGSLSKSSMESKDGLGGRLFAVVGERSSSMSKSVLGKVGEVENKSSVGSKFMASGEECLDGWVGAGEGEVKGGGVVFGVSRILLDVIPGDIIGESGEVSTAKKILVLLKVIHEMAKCISTISVKLWSLVKERFSSSNLTKDKEIALWVDLKRLFKPDEDDELWKFEFFELIWRLYDLCGVHHISTRDGQDIFMLVEKGVSIVKKSTSDDVGSKATSR</sequence>
<gene>
    <name evidence="1" type="ORF">Tci_052817</name>
</gene>
<evidence type="ECO:0000313" key="1">
    <source>
        <dbReference type="EMBL" id="GEU80839.1"/>
    </source>
</evidence>
<reference evidence="1" key="1">
    <citation type="journal article" date="2019" name="Sci. Rep.">
        <title>Draft genome of Tanacetum cinerariifolium, the natural source of mosquito coil.</title>
        <authorList>
            <person name="Yamashiro T."/>
            <person name="Shiraishi A."/>
            <person name="Satake H."/>
            <person name="Nakayama K."/>
        </authorList>
    </citation>
    <scope>NUCLEOTIDE SEQUENCE</scope>
</reference>
<proteinExistence type="predicted"/>
<comment type="caution">
    <text evidence="1">The sequence shown here is derived from an EMBL/GenBank/DDBJ whole genome shotgun (WGS) entry which is preliminary data.</text>
</comment>
<accession>A0A6L2N5E0</accession>
<protein>
    <submittedName>
        <fullName evidence="1">Leucine-rich repeat protein</fullName>
    </submittedName>
</protein>
<dbReference type="EMBL" id="BKCJ010008155">
    <property type="protein sequence ID" value="GEU80839.1"/>
    <property type="molecule type" value="Genomic_DNA"/>
</dbReference>